<keyword evidence="4 8" id="KW-0378">Hydrolase</keyword>
<name>A0ABS7LKT2_9HYPH</name>
<evidence type="ECO:0000313" key="9">
    <source>
        <dbReference type="EMBL" id="MBY3591308.1"/>
    </source>
</evidence>
<dbReference type="Proteomes" id="UP000720124">
    <property type="component" value="Unassembled WGS sequence"/>
</dbReference>
<organism evidence="9 10">
    <name type="scientific">Rhizobium bangladeshense</name>
    <dbReference type="NCBI Taxonomy" id="1138189"/>
    <lineage>
        <taxon>Bacteria</taxon>
        <taxon>Pseudomonadati</taxon>
        <taxon>Pseudomonadota</taxon>
        <taxon>Alphaproteobacteria</taxon>
        <taxon>Hyphomicrobiales</taxon>
        <taxon>Rhizobiaceae</taxon>
        <taxon>Rhizobium/Agrobacterium group</taxon>
        <taxon>Rhizobium</taxon>
    </lineage>
</organism>
<evidence type="ECO:0000256" key="1">
    <source>
        <dbReference type="ARBA" id="ARBA00008136"/>
    </source>
</evidence>
<dbReference type="EMBL" id="JABTXI010000005">
    <property type="protein sequence ID" value="MBY3591308.1"/>
    <property type="molecule type" value="Genomic_DNA"/>
</dbReference>
<dbReference type="InterPro" id="IPR003738">
    <property type="entry name" value="SRAP"/>
</dbReference>
<comment type="similarity">
    <text evidence="1 8">Belongs to the SOS response-associated peptidase family.</text>
</comment>
<dbReference type="RefSeq" id="WP_222003743.1">
    <property type="nucleotide sequence ID" value="NZ_JABTXH010000008.1"/>
</dbReference>
<dbReference type="PANTHER" id="PTHR13604:SF0">
    <property type="entry name" value="ABASIC SITE PROCESSING PROTEIN HMCES"/>
    <property type="match status" value="1"/>
</dbReference>
<keyword evidence="7" id="KW-0456">Lyase</keyword>
<comment type="caution">
    <text evidence="9">The sequence shown here is derived from an EMBL/GenBank/DDBJ whole genome shotgun (WGS) entry which is preliminary data.</text>
</comment>
<sequence length="231" mass="26307">MCRRIYVDSSLDELVRHFSFAGRETIDVLGHRFPRYNGFPREVYPIIIRDNSVGMPVFKTAVWDFTQARMKPARRPSSTNVSCEGIDANDRFGPAYRARRCLIPVKGYVDWNGDSGNGKRLQPYAIAMRDNEPFALAGICEVWRHPSGLDVPTFAIVTCAPNEMIADINDRMPVVLNPKDYERWLSPEPNPSELMKPYDAEAMTMWPITRRVSTLRNAGPDIIDRVSLRAT</sequence>
<accession>A0ABS7LKT2</accession>
<dbReference type="InterPro" id="IPR036590">
    <property type="entry name" value="SRAP-like"/>
</dbReference>
<proteinExistence type="inferred from homology"/>
<evidence type="ECO:0000256" key="4">
    <source>
        <dbReference type="ARBA" id="ARBA00022801"/>
    </source>
</evidence>
<evidence type="ECO:0000256" key="7">
    <source>
        <dbReference type="ARBA" id="ARBA00023239"/>
    </source>
</evidence>
<evidence type="ECO:0000256" key="8">
    <source>
        <dbReference type="RuleBase" id="RU364100"/>
    </source>
</evidence>
<keyword evidence="2 8" id="KW-0645">Protease</keyword>
<dbReference type="Gene3D" id="3.90.1680.10">
    <property type="entry name" value="SOS response associated peptidase-like"/>
    <property type="match status" value="1"/>
</dbReference>
<keyword evidence="5" id="KW-0190">Covalent protein-DNA linkage</keyword>
<evidence type="ECO:0000313" key="10">
    <source>
        <dbReference type="Proteomes" id="UP000720124"/>
    </source>
</evidence>
<dbReference type="Pfam" id="PF02586">
    <property type="entry name" value="SRAP"/>
    <property type="match status" value="1"/>
</dbReference>
<evidence type="ECO:0000256" key="5">
    <source>
        <dbReference type="ARBA" id="ARBA00023124"/>
    </source>
</evidence>
<evidence type="ECO:0000256" key="6">
    <source>
        <dbReference type="ARBA" id="ARBA00023125"/>
    </source>
</evidence>
<keyword evidence="3" id="KW-0227">DNA damage</keyword>
<gene>
    <name evidence="9" type="ORF">HJA87_15705</name>
</gene>
<evidence type="ECO:0000256" key="3">
    <source>
        <dbReference type="ARBA" id="ARBA00022763"/>
    </source>
</evidence>
<protein>
    <recommendedName>
        <fullName evidence="8">Abasic site processing protein</fullName>
        <ecNumber evidence="8">3.4.-.-</ecNumber>
    </recommendedName>
</protein>
<reference evidence="9 10" key="1">
    <citation type="submission" date="2020-06" db="EMBL/GenBank/DDBJ databases">
        <title>Global-level population genomics: horizontal gene transfer, symbiosis and evolution in Rhizobia.</title>
        <authorList>
            <person name="Gai Y."/>
        </authorList>
    </citation>
    <scope>NUCLEOTIDE SEQUENCE [LARGE SCALE GENOMIC DNA]</scope>
    <source>
        <strain evidence="9 10">PLR6_1b</strain>
    </source>
</reference>
<dbReference type="PANTHER" id="PTHR13604">
    <property type="entry name" value="DC12-RELATED"/>
    <property type="match status" value="1"/>
</dbReference>
<dbReference type="EC" id="3.4.-.-" evidence="8"/>
<evidence type="ECO:0000256" key="2">
    <source>
        <dbReference type="ARBA" id="ARBA00022670"/>
    </source>
</evidence>
<keyword evidence="10" id="KW-1185">Reference proteome</keyword>
<dbReference type="SUPFAM" id="SSF143081">
    <property type="entry name" value="BB1717-like"/>
    <property type="match status" value="1"/>
</dbReference>
<keyword evidence="6" id="KW-0238">DNA-binding</keyword>